<keyword evidence="1" id="KW-0547">Nucleotide-binding</keyword>
<organism evidence="1 2">
    <name type="scientific">Taklimakanibacter albus</name>
    <dbReference type="NCBI Taxonomy" id="2800327"/>
    <lineage>
        <taxon>Bacteria</taxon>
        <taxon>Pseudomonadati</taxon>
        <taxon>Pseudomonadota</taxon>
        <taxon>Alphaproteobacteria</taxon>
        <taxon>Hyphomicrobiales</taxon>
        <taxon>Aestuariivirgaceae</taxon>
        <taxon>Taklimakanibacter</taxon>
    </lineage>
</organism>
<comment type="caution">
    <text evidence="1">The sequence shown here is derived from an EMBL/GenBank/DDBJ whole genome shotgun (WGS) entry which is preliminary data.</text>
</comment>
<reference evidence="1" key="1">
    <citation type="submission" date="2021-01" db="EMBL/GenBank/DDBJ databases">
        <authorList>
            <person name="Sun Q."/>
        </authorList>
    </citation>
    <scope>NUCLEOTIDE SEQUENCE</scope>
    <source>
        <strain evidence="1">YIM B02566</strain>
    </source>
</reference>
<accession>A0ACC5RFH1</accession>
<sequence length="361" mass="39515">MADVVVEALGRRIGVLEILRDVTFRVGEGEFVTLLGPSGCGKSTTLNALAGLDRPTSGRITMGGRVLYDDAANIFVDARFRDLGLMFQSYALWPHMTVAQNLDFTLEIRKIRGEEARRRIAETLALVDMDTYAGRYPGELSGGQQQRVALARTLVYQPRVLLLDEPLSNLDAKLRDKAREWLRDLQQRTGVTTIYVTHDQTEALSLSDRIIVMEKGRIVQDGTPDDVYDRPVNPFVADFVGASNLLPAELTAIGASDMRISVGAGLAITAARAARRLVPGPVTLSIRPERVEFCATEGQAGPNEFDVDIASSSYQGARFVHAFKLGPHLLRAESASRPATKAVRVRLPEAALQVFQAEVGR</sequence>
<evidence type="ECO:0000313" key="1">
    <source>
        <dbReference type="EMBL" id="MBK1871339.1"/>
    </source>
</evidence>
<gene>
    <name evidence="1" type="ORF">JHL16_33540</name>
</gene>
<proteinExistence type="predicted"/>
<dbReference type="EMBL" id="JAENHL010000008">
    <property type="protein sequence ID" value="MBK1871339.1"/>
    <property type="molecule type" value="Genomic_DNA"/>
</dbReference>
<dbReference type="Proteomes" id="UP000616151">
    <property type="component" value="Unassembled WGS sequence"/>
</dbReference>
<protein>
    <submittedName>
        <fullName evidence="1">ABC transporter ATP-binding protein</fullName>
    </submittedName>
</protein>
<name>A0ACC5RFH1_9HYPH</name>
<evidence type="ECO:0000313" key="2">
    <source>
        <dbReference type="Proteomes" id="UP000616151"/>
    </source>
</evidence>
<keyword evidence="1" id="KW-0067">ATP-binding</keyword>
<keyword evidence="2" id="KW-1185">Reference proteome</keyword>